<dbReference type="EMBL" id="CAUOFW020000821">
    <property type="protein sequence ID" value="CAK9137471.1"/>
    <property type="molecule type" value="Genomic_DNA"/>
</dbReference>
<comment type="caution">
    <text evidence="1">The sequence shown here is derived from an EMBL/GenBank/DDBJ whole genome shotgun (WGS) entry which is preliminary data.</text>
</comment>
<dbReference type="Proteomes" id="UP001642360">
    <property type="component" value="Unassembled WGS sequence"/>
</dbReference>
<keyword evidence="2" id="KW-1185">Reference proteome</keyword>
<dbReference type="AlphaFoldDB" id="A0ABC8QZ22"/>
<reference evidence="1 2" key="1">
    <citation type="submission" date="2024-02" db="EMBL/GenBank/DDBJ databases">
        <authorList>
            <person name="Vignale AGUSTIN F."/>
            <person name="Sosa J E."/>
            <person name="Modenutti C."/>
        </authorList>
    </citation>
    <scope>NUCLEOTIDE SEQUENCE [LARGE SCALE GENOMIC DNA]</scope>
</reference>
<protein>
    <submittedName>
        <fullName evidence="1">Uncharacterized protein</fullName>
    </submittedName>
</protein>
<gene>
    <name evidence="1" type="ORF">ILEXP_LOCUS4494</name>
</gene>
<evidence type="ECO:0000313" key="1">
    <source>
        <dbReference type="EMBL" id="CAK9137471.1"/>
    </source>
</evidence>
<evidence type="ECO:0000313" key="2">
    <source>
        <dbReference type="Proteomes" id="UP001642360"/>
    </source>
</evidence>
<accession>A0ABC8QZ22</accession>
<organism evidence="1 2">
    <name type="scientific">Ilex paraguariensis</name>
    <name type="common">yerba mate</name>
    <dbReference type="NCBI Taxonomy" id="185542"/>
    <lineage>
        <taxon>Eukaryota</taxon>
        <taxon>Viridiplantae</taxon>
        <taxon>Streptophyta</taxon>
        <taxon>Embryophyta</taxon>
        <taxon>Tracheophyta</taxon>
        <taxon>Spermatophyta</taxon>
        <taxon>Magnoliopsida</taxon>
        <taxon>eudicotyledons</taxon>
        <taxon>Gunneridae</taxon>
        <taxon>Pentapetalae</taxon>
        <taxon>asterids</taxon>
        <taxon>campanulids</taxon>
        <taxon>Aquifoliales</taxon>
        <taxon>Aquifoliaceae</taxon>
        <taxon>Ilex</taxon>
    </lineage>
</organism>
<proteinExistence type="predicted"/>
<sequence length="220" mass="24033">MGGVRGILLDSSTLFAEDDYQIGNENASLRPGAEYLLRKLHHSKIPTIVCVLPSDNGYIGPPLYMEFARFSVMPGICYGLGLSATKVNLIERMSRLYTFSCFLLNPPSVHDIMNEIAAAWVDNGGSFVLVVSNHNKDLFLFLSNSGWLTVILNVEGGSASEDSSTVFINKLAELPMIICHLNRKVASNSSPHPANCQEGHFILALCTQEITSSYYDIGGL</sequence>
<name>A0ABC8QZ22_9AQUA</name>